<evidence type="ECO:0000313" key="2">
    <source>
        <dbReference type="Proteomes" id="UP000093514"/>
    </source>
</evidence>
<protein>
    <recommendedName>
        <fullName evidence="3">HNH endonuclease</fullName>
    </recommendedName>
</protein>
<organism evidence="1 2">
    <name type="scientific">Orenia metallireducens</name>
    <dbReference type="NCBI Taxonomy" id="1413210"/>
    <lineage>
        <taxon>Bacteria</taxon>
        <taxon>Bacillati</taxon>
        <taxon>Bacillota</taxon>
        <taxon>Clostridia</taxon>
        <taxon>Halanaerobiales</taxon>
        <taxon>Halobacteroidaceae</taxon>
        <taxon>Orenia</taxon>
    </lineage>
</organism>
<dbReference type="RefSeq" id="WP_068718344.1">
    <property type="nucleotide sequence ID" value="NZ_LWDV01000009.1"/>
</dbReference>
<gene>
    <name evidence="1" type="ORF">U472_10790</name>
</gene>
<proteinExistence type="predicted"/>
<reference evidence="2" key="1">
    <citation type="submission" date="2016-07" db="EMBL/GenBank/DDBJ databases">
        <authorList>
            <person name="Florea S."/>
            <person name="Webb J.S."/>
            <person name="Jaromczyk J."/>
            <person name="Schardl C.L."/>
        </authorList>
    </citation>
    <scope>NUCLEOTIDE SEQUENCE [LARGE SCALE GENOMIC DNA]</scope>
    <source>
        <strain evidence="2">Z6</strain>
    </source>
</reference>
<dbReference type="Gene3D" id="1.10.30.50">
    <property type="match status" value="1"/>
</dbReference>
<evidence type="ECO:0000313" key="1">
    <source>
        <dbReference type="EMBL" id="OCL26476.1"/>
    </source>
</evidence>
<comment type="caution">
    <text evidence="1">The sequence shown here is derived from an EMBL/GenBank/DDBJ whole genome shotgun (WGS) entry which is preliminary data.</text>
</comment>
<reference evidence="1 2" key="2">
    <citation type="submission" date="2016-08" db="EMBL/GenBank/DDBJ databases">
        <title>Orenia metallireducens sp. nov. strain Z6, a Novel Metal-reducing Firmicute from the Deep Subsurface.</title>
        <authorList>
            <person name="Maxim B.I."/>
            <person name="Kenneth K."/>
            <person name="Flynn T.M."/>
            <person name="Oloughlin E.J."/>
            <person name="Locke R.A."/>
            <person name="Weber J.R."/>
            <person name="Egan S.M."/>
            <person name="Mackie R.I."/>
            <person name="Cann I.K."/>
        </authorList>
    </citation>
    <scope>NUCLEOTIDE SEQUENCE [LARGE SCALE GENOMIC DNA]</scope>
    <source>
        <strain evidence="1 2">Z6</strain>
    </source>
</reference>
<dbReference type="OrthoDB" id="9816185at2"/>
<name>A0A1C0A8A3_9FIRM</name>
<keyword evidence="2" id="KW-1185">Reference proteome</keyword>
<evidence type="ECO:0008006" key="3">
    <source>
        <dbReference type="Google" id="ProtNLM"/>
    </source>
</evidence>
<dbReference type="EMBL" id="LWDV01000009">
    <property type="protein sequence ID" value="OCL26476.1"/>
    <property type="molecule type" value="Genomic_DNA"/>
</dbReference>
<dbReference type="Proteomes" id="UP000093514">
    <property type="component" value="Unassembled WGS sequence"/>
</dbReference>
<dbReference type="AlphaFoldDB" id="A0A1C0A8A3"/>
<sequence>MIKINISKAKREEVEEKHYQYFKDNFLDKLISLSKVEDSFRDFYRFLLLNIEQIITGRPKELNDVIIKIDNGFPYLSSLFKKGTRQRSGHEKKLINKLNLKNIFNYDAFLKPDPPDWGAYQLTKNLNVNICPYCNRQYIVTYHSEEKKVIRPQLDHFFAKSIYPYLALSLYNLIPSCNICNSRLKRDTEFEYKKYIHPYEEGFGDSMKFSVKIREEKDINNYNDLKYLDFFFGESDEFDIKFKAGKEVNNEFIKKAENNIKVFKLEELYDFHKDNVAELIKKNMIYNKDRIKELYQNFNQLFNSKDDIVRMIVSNYITEDNLDKRVLAKLTKDICEELNLFDYT</sequence>
<accession>A0A1C0A8A3</accession>